<dbReference type="GO" id="GO:0019634">
    <property type="term" value="P:organic phosphonate metabolic process"/>
    <property type="evidence" value="ECO:0007669"/>
    <property type="project" value="InterPro"/>
</dbReference>
<dbReference type="NCBIfam" id="TIGR03293">
    <property type="entry name" value="PhnG_redo"/>
    <property type="match status" value="1"/>
</dbReference>
<name>A0A1M6AYD8_9FIRM</name>
<accession>A0A1M6AYD8</accession>
<keyword evidence="2" id="KW-1185">Reference proteome</keyword>
<sequence>MLNRKTRTEILANSNERDLDHICEMILEYTDIKMLEEPSGGLVMAKMRETAQNTLFYLGEIYTTECKVMIDGVIGLGIIQGIQPMKAKHMATIDAAYNADIKGLELIDKRIAELGKVWEKKKSIEVSDILRTKVDFITLDEEVKG</sequence>
<dbReference type="OrthoDB" id="3182891at2"/>
<protein>
    <submittedName>
        <fullName evidence="1">Alpha-D-ribose 1-methylphosphonate 5-triphosphate synthase subunit PhnG</fullName>
    </submittedName>
</protein>
<gene>
    <name evidence="1" type="ORF">SAMN02745751_00293</name>
</gene>
<dbReference type="InterPro" id="IPR009609">
    <property type="entry name" value="Phosphonate_metab_PhnG"/>
</dbReference>
<evidence type="ECO:0000313" key="1">
    <source>
        <dbReference type="EMBL" id="SHI41466.1"/>
    </source>
</evidence>
<reference evidence="1 2" key="1">
    <citation type="submission" date="2016-11" db="EMBL/GenBank/DDBJ databases">
        <authorList>
            <person name="Jaros S."/>
            <person name="Januszkiewicz K."/>
            <person name="Wedrychowicz H."/>
        </authorList>
    </citation>
    <scope>NUCLEOTIDE SEQUENCE [LARGE SCALE GENOMIC DNA]</scope>
    <source>
        <strain evidence="1 2">DSM 17477</strain>
    </source>
</reference>
<dbReference type="AlphaFoldDB" id="A0A1M6AYD8"/>
<evidence type="ECO:0000313" key="2">
    <source>
        <dbReference type="Proteomes" id="UP000184052"/>
    </source>
</evidence>
<organism evidence="1 2">
    <name type="scientific">Dethiosulfatibacter aminovorans DSM 17477</name>
    <dbReference type="NCBI Taxonomy" id="1121476"/>
    <lineage>
        <taxon>Bacteria</taxon>
        <taxon>Bacillati</taxon>
        <taxon>Bacillota</taxon>
        <taxon>Tissierellia</taxon>
        <taxon>Dethiosulfatibacter</taxon>
    </lineage>
</organism>
<dbReference type="EMBL" id="FQZL01000004">
    <property type="protein sequence ID" value="SHI41466.1"/>
    <property type="molecule type" value="Genomic_DNA"/>
</dbReference>
<dbReference type="Pfam" id="PF06754">
    <property type="entry name" value="PhnG"/>
    <property type="match status" value="1"/>
</dbReference>
<proteinExistence type="predicted"/>
<dbReference type="Proteomes" id="UP000184052">
    <property type="component" value="Unassembled WGS sequence"/>
</dbReference>
<dbReference type="RefSeq" id="WP_094762623.1">
    <property type="nucleotide sequence ID" value="NZ_FQZL01000004.1"/>
</dbReference>
<dbReference type="GO" id="GO:0015716">
    <property type="term" value="P:organic phosphonate transport"/>
    <property type="evidence" value="ECO:0007669"/>
    <property type="project" value="InterPro"/>
</dbReference>
<dbReference type="STRING" id="1121476.SAMN02745751_00293"/>